<dbReference type="Proteomes" id="UP000516428">
    <property type="component" value="Chromosome"/>
</dbReference>
<evidence type="ECO:0000313" key="2">
    <source>
        <dbReference type="EMBL" id="QNS09041.1"/>
    </source>
</evidence>
<sequence>MPAARPLRVVIPELHVDAPLTKLRLQDDGRLAAPPEDDDNLAGWWADGPVPGTRGTAIVAGHVDIPDGPAVFYGLGALKPGTTVDITRSDHRTARFTVDSVDVYASDDFPDRKVYGDTGRPELRLITCGGGYDEERGRYKGNVVVTAHLSS</sequence>
<protein>
    <submittedName>
        <fullName evidence="2">Class F sortase</fullName>
    </submittedName>
</protein>
<dbReference type="CDD" id="cd05829">
    <property type="entry name" value="Sortase_F"/>
    <property type="match status" value="1"/>
</dbReference>
<dbReference type="Pfam" id="PF04203">
    <property type="entry name" value="Sortase"/>
    <property type="match status" value="1"/>
</dbReference>
<dbReference type="InterPro" id="IPR005754">
    <property type="entry name" value="Sortase"/>
</dbReference>
<dbReference type="NCBIfam" id="NF033748">
    <property type="entry name" value="class_F_sortase"/>
    <property type="match status" value="1"/>
</dbReference>
<name>A0A7H1BJY6_9ACTN</name>
<dbReference type="AlphaFoldDB" id="A0A7H1BJY6"/>
<dbReference type="Gene3D" id="2.40.260.10">
    <property type="entry name" value="Sortase"/>
    <property type="match status" value="1"/>
</dbReference>
<dbReference type="GO" id="GO:0016787">
    <property type="term" value="F:hydrolase activity"/>
    <property type="evidence" value="ECO:0007669"/>
    <property type="project" value="UniProtKB-KW"/>
</dbReference>
<gene>
    <name evidence="2" type="ORF">IAG42_31425</name>
</gene>
<evidence type="ECO:0000256" key="1">
    <source>
        <dbReference type="ARBA" id="ARBA00022801"/>
    </source>
</evidence>
<dbReference type="KEGG" id="sxn:IAG42_31425"/>
<keyword evidence="3" id="KW-1185">Reference proteome</keyword>
<evidence type="ECO:0000313" key="3">
    <source>
        <dbReference type="Proteomes" id="UP000516428"/>
    </source>
</evidence>
<proteinExistence type="predicted"/>
<reference evidence="2 3" key="1">
    <citation type="submission" date="2020-09" db="EMBL/GenBank/DDBJ databases">
        <title>A novel species.</title>
        <authorList>
            <person name="Gao J."/>
        </authorList>
    </citation>
    <scope>NUCLEOTIDE SEQUENCE [LARGE SCALE GENOMIC DNA]</scope>
    <source>
        <strain evidence="2 3">CRXT-Y-14</strain>
    </source>
</reference>
<accession>A0A7H1BJY6</accession>
<dbReference type="InterPro" id="IPR042001">
    <property type="entry name" value="Sortase_F"/>
</dbReference>
<organism evidence="2 3">
    <name type="scientific">Streptomyces xanthii</name>
    <dbReference type="NCBI Taxonomy" id="2768069"/>
    <lineage>
        <taxon>Bacteria</taxon>
        <taxon>Bacillati</taxon>
        <taxon>Actinomycetota</taxon>
        <taxon>Actinomycetes</taxon>
        <taxon>Kitasatosporales</taxon>
        <taxon>Streptomycetaceae</taxon>
        <taxon>Streptomyces</taxon>
    </lineage>
</organism>
<keyword evidence="1" id="KW-0378">Hydrolase</keyword>
<dbReference type="InterPro" id="IPR023365">
    <property type="entry name" value="Sortase_dom-sf"/>
</dbReference>
<dbReference type="SUPFAM" id="SSF63817">
    <property type="entry name" value="Sortase"/>
    <property type="match status" value="1"/>
</dbReference>
<dbReference type="EMBL" id="CP061281">
    <property type="protein sequence ID" value="QNS09041.1"/>
    <property type="molecule type" value="Genomic_DNA"/>
</dbReference>